<comment type="cofactor">
    <cofactor evidence="9">
        <name>Zn(2+)</name>
        <dbReference type="ChEBI" id="CHEBI:29105"/>
    </cofactor>
    <text evidence="9">Binds 1 zinc ion per subunit.</text>
</comment>
<evidence type="ECO:0000256" key="1">
    <source>
        <dbReference type="ARBA" id="ARBA00005647"/>
    </source>
</evidence>
<feature type="domain" description="TRASH" evidence="10">
    <location>
        <begin position="7"/>
        <end position="45"/>
    </location>
</feature>
<evidence type="ECO:0000256" key="5">
    <source>
        <dbReference type="ARBA" id="ARBA00022833"/>
    </source>
</evidence>
<keyword evidence="5 9" id="KW-0862">Zinc</keyword>
<dbReference type="GO" id="GO:0019843">
    <property type="term" value="F:rRNA binding"/>
    <property type="evidence" value="ECO:0007669"/>
    <property type="project" value="UniProtKB-UniRule"/>
</dbReference>
<dbReference type="OrthoDB" id="55506at2157"/>
<dbReference type="InterPro" id="IPR000988">
    <property type="entry name" value="Ribosomal_eL24-rel_N"/>
</dbReference>
<evidence type="ECO:0000259" key="10">
    <source>
        <dbReference type="SMART" id="SM00746"/>
    </source>
</evidence>
<feature type="binding site" evidence="9">
    <location>
        <position position="10"/>
    </location>
    <ligand>
        <name>Zn(2+)</name>
        <dbReference type="ChEBI" id="CHEBI:29105"/>
    </ligand>
</feature>
<evidence type="ECO:0000313" key="11">
    <source>
        <dbReference type="EMBL" id="AIM26192.1"/>
    </source>
</evidence>
<dbReference type="InterPro" id="IPR056366">
    <property type="entry name" value="Ribosomal_eL24"/>
</dbReference>
<dbReference type="SUPFAM" id="SSF57716">
    <property type="entry name" value="Glucocorticoid receptor-like (DNA-binding domain)"/>
    <property type="match status" value="1"/>
</dbReference>
<name>A0A088E308_9CREN</name>
<dbReference type="GO" id="GO:0005840">
    <property type="term" value="C:ribosome"/>
    <property type="evidence" value="ECO:0007669"/>
    <property type="project" value="UniProtKB-KW"/>
</dbReference>
<dbReference type="SMR" id="A0A088E308"/>
<comment type="subunit">
    <text evidence="9">Part of the 50S ribosomal subunit. Forms a cluster with proteins L3 and L14.</text>
</comment>
<accession>A0A088E308</accession>
<evidence type="ECO:0000256" key="7">
    <source>
        <dbReference type="ARBA" id="ARBA00022980"/>
    </source>
</evidence>
<keyword evidence="3 9" id="KW-0699">rRNA-binding</keyword>
<dbReference type="GO" id="GO:1990904">
    <property type="term" value="C:ribonucleoprotein complex"/>
    <property type="evidence" value="ECO:0007669"/>
    <property type="project" value="UniProtKB-KW"/>
</dbReference>
<dbReference type="EMBL" id="CP008822">
    <property type="protein sequence ID" value="AIM26192.1"/>
    <property type="molecule type" value="Genomic_DNA"/>
</dbReference>
<evidence type="ECO:0000313" key="12">
    <source>
        <dbReference type="Proteomes" id="UP000029084"/>
    </source>
</evidence>
<feature type="zinc finger region" description="C4-type" evidence="9">
    <location>
        <begin position="7"/>
        <end position="37"/>
    </location>
</feature>
<dbReference type="Pfam" id="PF01246">
    <property type="entry name" value="Ribosomal_L24e"/>
    <property type="match status" value="1"/>
</dbReference>
<evidence type="ECO:0000256" key="4">
    <source>
        <dbReference type="ARBA" id="ARBA00022771"/>
    </source>
</evidence>
<feature type="binding site" evidence="9">
    <location>
        <position position="33"/>
    </location>
    <ligand>
        <name>Zn(2+)</name>
        <dbReference type="ChEBI" id="CHEBI:29105"/>
    </ligand>
</feature>
<keyword evidence="6 9" id="KW-0694">RNA-binding</keyword>
<dbReference type="Gene3D" id="2.30.170.20">
    <property type="entry name" value="Ribosomal protein L24e"/>
    <property type="match status" value="1"/>
</dbReference>
<dbReference type="OMA" id="GTGKMYV"/>
<dbReference type="GeneID" id="97614963"/>
<reference evidence="11 12" key="1">
    <citation type="journal article" date="2014" name="J. Bacteriol.">
        <title>Role of an Archaeal PitA Transporter in the Copper and Arsenic Resistance of Metallosphaera sedula, an Extreme Thermoacidophile.</title>
        <authorList>
            <person name="McCarthy S."/>
            <person name="Ai C."/>
            <person name="Wheaton G."/>
            <person name="Tevatia R."/>
            <person name="Eckrich V."/>
            <person name="Kelly R."/>
            <person name="Blum P."/>
        </authorList>
    </citation>
    <scope>NUCLEOTIDE SEQUENCE [LARGE SCALE GENOMIC DNA]</scope>
    <source>
        <strain evidence="11 12">CuR1</strain>
    </source>
</reference>
<dbReference type="PANTHER" id="PTHR10792">
    <property type="entry name" value="60S RIBOSOMAL PROTEIN L24"/>
    <property type="match status" value="1"/>
</dbReference>
<evidence type="ECO:0000256" key="3">
    <source>
        <dbReference type="ARBA" id="ARBA00022730"/>
    </source>
</evidence>
<dbReference type="HAMAP" id="MF_00773">
    <property type="entry name" value="Ribosomal_eL24"/>
    <property type="match status" value="1"/>
</dbReference>
<dbReference type="NCBIfam" id="NF034186">
    <property type="entry name" value="PRK14891.1-1"/>
    <property type="match status" value="1"/>
</dbReference>
<evidence type="ECO:0000256" key="9">
    <source>
        <dbReference type="HAMAP-Rule" id="MF_00773"/>
    </source>
</evidence>
<comment type="similarity">
    <text evidence="1 9">Belongs to the eukaryotic ribosomal protein eL24 family.</text>
</comment>
<protein>
    <recommendedName>
        <fullName evidence="9">Large ribosomal subunit protein eL24</fullName>
    </recommendedName>
</protein>
<keyword evidence="8 9" id="KW-0687">Ribonucleoprotein</keyword>
<feature type="binding site" evidence="9">
    <location>
        <position position="37"/>
    </location>
    <ligand>
        <name>Zn(2+)</name>
        <dbReference type="ChEBI" id="CHEBI:29105"/>
    </ligand>
</feature>
<dbReference type="InterPro" id="IPR038630">
    <property type="entry name" value="L24e/L24_sf"/>
</dbReference>
<dbReference type="SMART" id="SM00746">
    <property type="entry name" value="TRASH"/>
    <property type="match status" value="1"/>
</dbReference>
<evidence type="ECO:0000256" key="2">
    <source>
        <dbReference type="ARBA" id="ARBA00022723"/>
    </source>
</evidence>
<proteinExistence type="inferred from homology"/>
<sequence length="61" mass="7113">MVVSHKCSFCGGDIPPATGMMHVRNDGTILWFCSNKCRKYMLKYHKDAKKLKWTTSYSRVR</sequence>
<gene>
    <name evidence="9" type="primary">rpl24e</name>
    <name evidence="11" type="ORF">HA72_0028</name>
</gene>
<evidence type="ECO:0000256" key="8">
    <source>
        <dbReference type="ARBA" id="ARBA00023274"/>
    </source>
</evidence>
<dbReference type="GO" id="GO:0006412">
    <property type="term" value="P:translation"/>
    <property type="evidence" value="ECO:0007669"/>
    <property type="project" value="UniProtKB-UniRule"/>
</dbReference>
<dbReference type="InterPro" id="IPR055345">
    <property type="entry name" value="Ribosomal_eL24-rel_arc"/>
</dbReference>
<dbReference type="GO" id="GO:0003735">
    <property type="term" value="F:structural constituent of ribosome"/>
    <property type="evidence" value="ECO:0007669"/>
    <property type="project" value="InterPro"/>
</dbReference>
<evidence type="ECO:0000256" key="6">
    <source>
        <dbReference type="ARBA" id="ARBA00022884"/>
    </source>
</evidence>
<dbReference type="PANTHER" id="PTHR10792:SF1">
    <property type="entry name" value="RIBOSOMAL PROTEIN L24"/>
    <property type="match status" value="1"/>
</dbReference>
<keyword evidence="4 9" id="KW-0863">Zinc-finger</keyword>
<organism evidence="11 12">
    <name type="scientific">Metallosphaera sedula</name>
    <dbReference type="NCBI Taxonomy" id="43687"/>
    <lineage>
        <taxon>Archaea</taxon>
        <taxon>Thermoproteota</taxon>
        <taxon>Thermoprotei</taxon>
        <taxon>Sulfolobales</taxon>
        <taxon>Sulfolobaceae</taxon>
        <taxon>Metallosphaera</taxon>
    </lineage>
</organism>
<dbReference type="RefSeq" id="WP_011921174.1">
    <property type="nucleotide sequence ID" value="NZ_AP019770.1"/>
</dbReference>
<keyword evidence="2 9" id="KW-0479">Metal-binding</keyword>
<dbReference type="GO" id="GO:0008270">
    <property type="term" value="F:zinc ion binding"/>
    <property type="evidence" value="ECO:0007669"/>
    <property type="project" value="UniProtKB-UniRule"/>
</dbReference>
<keyword evidence="7 9" id="KW-0689">Ribosomal protein</keyword>
<dbReference type="Proteomes" id="UP000029084">
    <property type="component" value="Chromosome"/>
</dbReference>
<feature type="binding site" evidence="9">
    <location>
        <position position="7"/>
    </location>
    <ligand>
        <name>Zn(2+)</name>
        <dbReference type="ChEBI" id="CHEBI:29105"/>
    </ligand>
</feature>
<dbReference type="CDD" id="cd00472">
    <property type="entry name" value="Ribosomal_L24e_L24"/>
    <property type="match status" value="1"/>
</dbReference>
<dbReference type="InterPro" id="IPR011017">
    <property type="entry name" value="TRASH_dom"/>
</dbReference>
<dbReference type="AlphaFoldDB" id="A0A088E308"/>
<comment type="function">
    <text evidence="9">Binds to the 23S rRNA.</text>
</comment>